<dbReference type="Pfam" id="PF21033">
    <property type="entry name" value="RMD1-3"/>
    <property type="match status" value="1"/>
</dbReference>
<gene>
    <name evidence="1" type="primary">Rmdn2</name>
    <name evidence="1" type="ORF">EYF80_055653</name>
</gene>
<reference evidence="1 2" key="1">
    <citation type="submission" date="2019-03" db="EMBL/GenBank/DDBJ databases">
        <title>First draft genome of Liparis tanakae, snailfish: a comprehensive survey of snailfish specific genes.</title>
        <authorList>
            <person name="Kim W."/>
            <person name="Song I."/>
            <person name="Jeong J.-H."/>
            <person name="Kim D."/>
            <person name="Kim S."/>
            <person name="Ryu S."/>
            <person name="Song J.Y."/>
            <person name="Lee S.K."/>
        </authorList>
    </citation>
    <scope>NUCLEOTIDE SEQUENCE [LARGE SCALE GENOMIC DNA]</scope>
    <source>
        <tissue evidence="1">Muscle</tissue>
    </source>
</reference>
<proteinExistence type="predicted"/>
<dbReference type="AlphaFoldDB" id="A0A4Z2EZI2"/>
<name>A0A4Z2EZI2_9TELE</name>
<dbReference type="EMBL" id="SRLO01002023">
    <property type="protein sequence ID" value="TNN34188.1"/>
    <property type="molecule type" value="Genomic_DNA"/>
</dbReference>
<evidence type="ECO:0000313" key="2">
    <source>
        <dbReference type="Proteomes" id="UP000314294"/>
    </source>
</evidence>
<sequence length="123" mass="14217">MDIWFKALDSIGHRVDDPVFRYITALTDSEEEEPSDEEPVDEEQPADELCVLLESIDGLRQGPESDKRRSLELLLRRREEFGQQSAFLWRLTRAYCDLHDISSTLEEKKTHAETGNLLKAIVL</sequence>
<dbReference type="InterPro" id="IPR049039">
    <property type="entry name" value="RMD1-3_a_helical_rpt"/>
</dbReference>
<keyword evidence="2" id="KW-1185">Reference proteome</keyword>
<dbReference type="Proteomes" id="UP000314294">
    <property type="component" value="Unassembled WGS sequence"/>
</dbReference>
<dbReference type="OrthoDB" id="512473at2759"/>
<evidence type="ECO:0000313" key="1">
    <source>
        <dbReference type="EMBL" id="TNN34188.1"/>
    </source>
</evidence>
<comment type="caution">
    <text evidence="1">The sequence shown here is derived from an EMBL/GenBank/DDBJ whole genome shotgun (WGS) entry which is preliminary data.</text>
</comment>
<organism evidence="1 2">
    <name type="scientific">Liparis tanakae</name>
    <name type="common">Tanaka's snailfish</name>
    <dbReference type="NCBI Taxonomy" id="230148"/>
    <lineage>
        <taxon>Eukaryota</taxon>
        <taxon>Metazoa</taxon>
        <taxon>Chordata</taxon>
        <taxon>Craniata</taxon>
        <taxon>Vertebrata</taxon>
        <taxon>Euteleostomi</taxon>
        <taxon>Actinopterygii</taxon>
        <taxon>Neopterygii</taxon>
        <taxon>Teleostei</taxon>
        <taxon>Neoteleostei</taxon>
        <taxon>Acanthomorphata</taxon>
        <taxon>Eupercaria</taxon>
        <taxon>Perciformes</taxon>
        <taxon>Cottioidei</taxon>
        <taxon>Cottales</taxon>
        <taxon>Liparidae</taxon>
        <taxon>Liparis</taxon>
    </lineage>
</organism>
<accession>A0A4Z2EZI2</accession>
<protein>
    <submittedName>
        <fullName evidence="1">Regulator of microtubule dynamics protein 2</fullName>
    </submittedName>
</protein>